<evidence type="ECO:0000256" key="2">
    <source>
        <dbReference type="ARBA" id="ARBA00004687"/>
    </source>
</evidence>
<evidence type="ECO:0000256" key="3">
    <source>
        <dbReference type="ARBA" id="ARBA00006065"/>
    </source>
</evidence>
<comment type="pathway">
    <text evidence="2">Glycolipid biosynthesis; glycosylphosphatidylinositol-anchor biosynthesis.</text>
</comment>
<evidence type="ECO:0000256" key="7">
    <source>
        <dbReference type="ARBA" id="ARBA00022692"/>
    </source>
</evidence>
<feature type="transmembrane region" description="Helical" evidence="12">
    <location>
        <begin position="451"/>
        <end position="469"/>
    </location>
</feature>
<evidence type="ECO:0000256" key="9">
    <source>
        <dbReference type="ARBA" id="ARBA00022989"/>
    </source>
</evidence>
<name>A0A444S7N0_VERDA</name>
<evidence type="ECO:0000256" key="13">
    <source>
        <dbReference type="SAM" id="MobiDB-lite"/>
    </source>
</evidence>
<feature type="transmembrane region" description="Helical" evidence="12">
    <location>
        <begin position="292"/>
        <end position="314"/>
    </location>
</feature>
<proteinExistence type="inferred from homology"/>
<evidence type="ECO:0000256" key="10">
    <source>
        <dbReference type="ARBA" id="ARBA00023136"/>
    </source>
</evidence>
<dbReference type="GO" id="GO:0006506">
    <property type="term" value="P:GPI anchor biosynthetic process"/>
    <property type="evidence" value="ECO:0007669"/>
    <property type="project" value="UniProtKB-UniPathway"/>
</dbReference>
<keyword evidence="9 12" id="KW-1133">Transmembrane helix</keyword>
<evidence type="ECO:0000256" key="5">
    <source>
        <dbReference type="ARBA" id="ARBA00022676"/>
    </source>
</evidence>
<dbReference type="GO" id="GO:0000026">
    <property type="term" value="F:alpha-1,2-mannosyltransferase activity"/>
    <property type="evidence" value="ECO:0007669"/>
    <property type="project" value="TreeGrafter"/>
</dbReference>
<keyword evidence="7 12" id="KW-0812">Transmembrane</keyword>
<evidence type="ECO:0000256" key="8">
    <source>
        <dbReference type="ARBA" id="ARBA00022824"/>
    </source>
</evidence>
<gene>
    <name evidence="14" type="ORF">VDGE_05742</name>
</gene>
<feature type="transmembrane region" description="Helical" evidence="12">
    <location>
        <begin position="409"/>
        <end position="430"/>
    </location>
</feature>
<feature type="transmembrane region" description="Helical" evidence="12">
    <location>
        <begin position="349"/>
        <end position="371"/>
    </location>
</feature>
<sequence>MASVSSRRTPSHKERQTHKRQEKQEKQEKQEQAQAGHAASDPDSDSDPQLLMEARNEQNRTAVLLRLLVIRAFNAYWVTTFFQPDEYFQALEPAWQMAFGPGAGAWLTWEWQHQLRSSLHPALFAAVYWLADQGARLLPVWLDARPILLAAAPKAAQAAFAAAGDWCTWQLAVRLFGPDTSASWFALFMSMCNPFHWYCSTRTFSNSLETTLTVAALNYWPWELFAEHESVKENPKGPSTMLKSVNGLRLSLVLAAIAVTLRPTNIIIWLTVIITTFATTLFNPKSVVTSSIYAVVIREIILCGALVLGLSLVSDRLWFGQWTLPAYKWLYFNISQSLAVFYGRNDWHYYLSQGIPLLTTTFLPFALAALYKVPSTGLRVTDLTLRTLAASVYAMIATLSLISHKEVRFIYPLLPMLHVLAAPLVSSFFTKPAPAPTKEKPLPRPTLARRPLVYIGLLLNATLAGYLSIFHQPAPLQVLDLLRADFERVHPGPASLLPPFPKVLPAEAEADPLYALFLTPCHSTPWRAHLVHPALRARALTCEPPLHTAPDSPERLSYRDEADRFYDDPIGFLGRELWPTEGEASPVPRYIIGFEGIEPWITDFFAANEHLDVHPRRVWSAWNGLFSEDWRRAGRLVVWQTRPVKRAPPPVKET</sequence>
<comment type="caution">
    <text evidence="14">The sequence shown here is derived from an EMBL/GenBank/DDBJ whole genome shotgun (WGS) entry which is preliminary data.</text>
</comment>
<keyword evidence="8 12" id="KW-0256">Endoplasmic reticulum</keyword>
<keyword evidence="6" id="KW-0808">Transferase</keyword>
<feature type="transmembrane region" description="Helical" evidence="12">
    <location>
        <begin position="250"/>
        <end position="272"/>
    </location>
</feature>
<dbReference type="PANTHER" id="PTHR22760">
    <property type="entry name" value="GLYCOSYLTRANSFERASE"/>
    <property type="match status" value="1"/>
</dbReference>
<dbReference type="GO" id="GO:0005789">
    <property type="term" value="C:endoplasmic reticulum membrane"/>
    <property type="evidence" value="ECO:0007669"/>
    <property type="project" value="UniProtKB-SubCell"/>
</dbReference>
<comment type="function">
    <text evidence="11">Mannosyltransferase involved in glycosylphosphatidylinositol-anchor biosynthesis. Transfers the third mannose to Man2-GlcN-acyl-PI during GPI precursor assembly.</text>
</comment>
<dbReference type="EMBL" id="RSDZ01000014">
    <property type="protein sequence ID" value="RXG49398.1"/>
    <property type="molecule type" value="Genomic_DNA"/>
</dbReference>
<evidence type="ECO:0000256" key="6">
    <source>
        <dbReference type="ARBA" id="ARBA00022679"/>
    </source>
</evidence>
<evidence type="ECO:0000256" key="12">
    <source>
        <dbReference type="RuleBase" id="RU363075"/>
    </source>
</evidence>
<dbReference type="EC" id="2.4.1.-" evidence="12"/>
<comment type="similarity">
    <text evidence="3">Belongs to the glycosyltransferase 22 family. PIGB subfamily.</text>
</comment>
<dbReference type="InterPro" id="IPR005599">
    <property type="entry name" value="GPI_mannosylTrfase"/>
</dbReference>
<feature type="compositionally biased region" description="Basic and acidic residues" evidence="13">
    <location>
        <begin position="22"/>
        <end position="31"/>
    </location>
</feature>
<evidence type="ECO:0000256" key="4">
    <source>
        <dbReference type="ARBA" id="ARBA00022502"/>
    </source>
</evidence>
<feature type="transmembrane region" description="Helical" evidence="12">
    <location>
        <begin position="383"/>
        <end position="403"/>
    </location>
</feature>
<accession>A0A444S7N0</accession>
<reference evidence="14 15" key="1">
    <citation type="submission" date="2018-12" db="EMBL/GenBank/DDBJ databases">
        <title>Genome of Verticillium dahliae isolate Getta Getta.</title>
        <authorList>
            <person name="Gardiner D.M."/>
        </authorList>
    </citation>
    <scope>NUCLEOTIDE SEQUENCE [LARGE SCALE GENOMIC DNA]</scope>
    <source>
        <strain evidence="14 15">Getta Getta</strain>
    </source>
</reference>
<feature type="region of interest" description="Disordered" evidence="13">
    <location>
        <begin position="1"/>
        <end position="49"/>
    </location>
</feature>
<dbReference type="AlphaFoldDB" id="A0A444S7N0"/>
<keyword evidence="4" id="KW-0337">GPI-anchor biosynthesis</keyword>
<dbReference type="Proteomes" id="UP000288725">
    <property type="component" value="Chromosome 4"/>
</dbReference>
<dbReference type="UniPathway" id="UPA00196"/>
<keyword evidence="10 12" id="KW-0472">Membrane</keyword>
<keyword evidence="5 12" id="KW-0328">Glycosyltransferase</keyword>
<organism evidence="14 15">
    <name type="scientific">Verticillium dahliae</name>
    <name type="common">Verticillium wilt</name>
    <dbReference type="NCBI Taxonomy" id="27337"/>
    <lineage>
        <taxon>Eukaryota</taxon>
        <taxon>Fungi</taxon>
        <taxon>Dikarya</taxon>
        <taxon>Ascomycota</taxon>
        <taxon>Pezizomycotina</taxon>
        <taxon>Sordariomycetes</taxon>
        <taxon>Hypocreomycetidae</taxon>
        <taxon>Glomerellales</taxon>
        <taxon>Plectosphaerellaceae</taxon>
        <taxon>Verticillium</taxon>
    </lineage>
</organism>
<dbReference type="PANTHER" id="PTHR22760:SF4">
    <property type="entry name" value="GPI MANNOSYLTRANSFERASE 3"/>
    <property type="match status" value="1"/>
</dbReference>
<evidence type="ECO:0000256" key="1">
    <source>
        <dbReference type="ARBA" id="ARBA00004477"/>
    </source>
</evidence>
<evidence type="ECO:0000313" key="15">
    <source>
        <dbReference type="Proteomes" id="UP000288725"/>
    </source>
</evidence>
<dbReference type="Pfam" id="PF03901">
    <property type="entry name" value="Glyco_transf_22"/>
    <property type="match status" value="1"/>
</dbReference>
<evidence type="ECO:0000256" key="11">
    <source>
        <dbReference type="ARBA" id="ARBA00024708"/>
    </source>
</evidence>
<protein>
    <recommendedName>
        <fullName evidence="12">Mannosyltransferase</fullName>
        <ecNumber evidence="12">2.4.1.-</ecNumber>
    </recommendedName>
</protein>
<evidence type="ECO:0000313" key="14">
    <source>
        <dbReference type="EMBL" id="RXG49398.1"/>
    </source>
</evidence>
<comment type="subcellular location">
    <subcellularLocation>
        <location evidence="1 12">Endoplasmic reticulum membrane</location>
        <topology evidence="1 12">Multi-pass membrane protein</topology>
    </subcellularLocation>
</comment>